<sequence>MCSSPDGSARCRLAVLLRSEQHAVMPVGGLLFLRSPVVVIVHPGEKPRVCVEKASRSTLVDVRSDAQIGITVILANAFEFDMDREMLIVHVTWCQPQDADDGQPKEGWT</sequence>
<comment type="caution">
    <text evidence="1">The sequence shown here is derived from an EMBL/GenBank/DDBJ whole genome shotgun (WGS) entry which is preliminary data.</text>
</comment>
<name>A0A3L6FXW1_MAIZE</name>
<protein>
    <submittedName>
        <fullName evidence="1">Uncharacterized protein</fullName>
    </submittedName>
</protein>
<accession>A0A3L6FXW1</accession>
<dbReference type="AlphaFoldDB" id="A0A3L6FXW1"/>
<reference evidence="1" key="1">
    <citation type="journal article" date="2018" name="Nat. Genet.">
        <title>Extensive intraspecific gene order and gene structural variations between Mo17 and other maize genomes.</title>
        <authorList>
            <person name="Sun S."/>
            <person name="Zhou Y."/>
            <person name="Chen J."/>
            <person name="Shi J."/>
            <person name="Zhao H."/>
            <person name="Zhao H."/>
            <person name="Song W."/>
            <person name="Zhang M."/>
            <person name="Cui Y."/>
            <person name="Dong X."/>
            <person name="Liu H."/>
            <person name="Ma X."/>
            <person name="Jiao Y."/>
            <person name="Wang B."/>
            <person name="Wei X."/>
            <person name="Stein J.C."/>
            <person name="Glaubitz J.C."/>
            <person name="Lu F."/>
            <person name="Yu G."/>
            <person name="Liang C."/>
            <person name="Fengler K."/>
            <person name="Li B."/>
            <person name="Rafalski A."/>
            <person name="Schnable P.S."/>
            <person name="Ware D.H."/>
            <person name="Buckler E.S."/>
            <person name="Lai J."/>
        </authorList>
    </citation>
    <scope>NUCLEOTIDE SEQUENCE [LARGE SCALE GENOMIC DNA]</scope>
    <source>
        <tissue evidence="1">Seedling</tissue>
    </source>
</reference>
<dbReference type="ExpressionAtlas" id="A0A3L6FXW1">
    <property type="expression patterns" value="baseline"/>
</dbReference>
<gene>
    <name evidence="1" type="ORF">Zm00014a_023118</name>
</gene>
<dbReference type="Proteomes" id="UP000251960">
    <property type="component" value="Chromosome 2"/>
</dbReference>
<dbReference type="EMBL" id="NCVQ01000003">
    <property type="protein sequence ID" value="PWZ39745.1"/>
    <property type="molecule type" value="Genomic_DNA"/>
</dbReference>
<organism evidence="1">
    <name type="scientific">Zea mays</name>
    <name type="common">Maize</name>
    <dbReference type="NCBI Taxonomy" id="4577"/>
    <lineage>
        <taxon>Eukaryota</taxon>
        <taxon>Viridiplantae</taxon>
        <taxon>Streptophyta</taxon>
        <taxon>Embryophyta</taxon>
        <taxon>Tracheophyta</taxon>
        <taxon>Spermatophyta</taxon>
        <taxon>Magnoliopsida</taxon>
        <taxon>Liliopsida</taxon>
        <taxon>Poales</taxon>
        <taxon>Poaceae</taxon>
        <taxon>PACMAD clade</taxon>
        <taxon>Panicoideae</taxon>
        <taxon>Andropogonodae</taxon>
        <taxon>Andropogoneae</taxon>
        <taxon>Tripsacinae</taxon>
        <taxon>Zea</taxon>
    </lineage>
</organism>
<proteinExistence type="predicted"/>
<evidence type="ECO:0000313" key="1">
    <source>
        <dbReference type="EMBL" id="PWZ39745.1"/>
    </source>
</evidence>